<keyword evidence="3" id="KW-1185">Reference proteome</keyword>
<proteinExistence type="predicted"/>
<gene>
    <name evidence="2" type="ORF">KIL84_015201</name>
</gene>
<accession>A0A9D3WM66</accession>
<organism evidence="2 3">
    <name type="scientific">Mauremys mutica</name>
    <name type="common">yellowpond turtle</name>
    <dbReference type="NCBI Taxonomy" id="74926"/>
    <lineage>
        <taxon>Eukaryota</taxon>
        <taxon>Metazoa</taxon>
        <taxon>Chordata</taxon>
        <taxon>Craniata</taxon>
        <taxon>Vertebrata</taxon>
        <taxon>Euteleostomi</taxon>
        <taxon>Archelosauria</taxon>
        <taxon>Testudinata</taxon>
        <taxon>Testudines</taxon>
        <taxon>Cryptodira</taxon>
        <taxon>Durocryptodira</taxon>
        <taxon>Testudinoidea</taxon>
        <taxon>Geoemydidae</taxon>
        <taxon>Geoemydinae</taxon>
        <taxon>Mauremys</taxon>
    </lineage>
</organism>
<reference evidence="2" key="1">
    <citation type="submission" date="2021-09" db="EMBL/GenBank/DDBJ databases">
        <title>The genome of Mauremys mutica provides insights into the evolution of semi-aquatic lifestyle.</title>
        <authorList>
            <person name="Gong S."/>
            <person name="Gao Y."/>
        </authorList>
    </citation>
    <scope>NUCLEOTIDE SEQUENCE</scope>
    <source>
        <strain evidence="2">MM-2020</strain>
        <tissue evidence="2">Muscle</tissue>
    </source>
</reference>
<dbReference type="AlphaFoldDB" id="A0A9D3WM66"/>
<evidence type="ECO:0000256" key="1">
    <source>
        <dbReference type="SAM" id="MobiDB-lite"/>
    </source>
</evidence>
<sequence length="160" mass="16571">MKLSLAWGVRRPEQEEGMIPLAREQSSGSSEMQPLGTLIVSVMALAKLQLHCQALGVPSSPALPPPSAGQGNGVPGRRDFTCPATDVTPDPRAPRTHRSAGQGWPGIGGPPRWNPRDQTALAAVRARGVPNRAQSGGTGPPGGNISLCQGTQGSCVELAR</sequence>
<comment type="caution">
    <text evidence="2">The sequence shown here is derived from an EMBL/GenBank/DDBJ whole genome shotgun (WGS) entry which is preliminary data.</text>
</comment>
<name>A0A9D3WM66_9SAUR</name>
<dbReference type="Proteomes" id="UP000827986">
    <property type="component" value="Unassembled WGS sequence"/>
</dbReference>
<dbReference type="EMBL" id="JAHDVG010000487">
    <property type="protein sequence ID" value="KAH1166029.1"/>
    <property type="molecule type" value="Genomic_DNA"/>
</dbReference>
<evidence type="ECO:0000313" key="2">
    <source>
        <dbReference type="EMBL" id="KAH1166029.1"/>
    </source>
</evidence>
<protein>
    <submittedName>
        <fullName evidence="2">Uncharacterized protein</fullName>
    </submittedName>
</protein>
<evidence type="ECO:0000313" key="3">
    <source>
        <dbReference type="Proteomes" id="UP000827986"/>
    </source>
</evidence>
<feature type="region of interest" description="Disordered" evidence="1">
    <location>
        <begin position="57"/>
        <end position="153"/>
    </location>
</feature>